<evidence type="ECO:0000313" key="3">
    <source>
        <dbReference type="Proteomes" id="UP000285060"/>
    </source>
</evidence>
<proteinExistence type="predicted"/>
<gene>
    <name evidence="2" type="ORF">DYB32_002677</name>
</gene>
<protein>
    <submittedName>
        <fullName evidence="2">Uncharacterized protein</fullName>
    </submittedName>
</protein>
<dbReference type="Proteomes" id="UP000285060">
    <property type="component" value="Unassembled WGS sequence"/>
</dbReference>
<accession>A0A418B2S6</accession>
<dbReference type="EMBL" id="QUSY01000146">
    <property type="protein sequence ID" value="RHY32299.1"/>
    <property type="molecule type" value="Genomic_DNA"/>
</dbReference>
<reference evidence="2 3" key="1">
    <citation type="submission" date="2018-08" db="EMBL/GenBank/DDBJ databases">
        <title>Aphanomyces genome sequencing and annotation.</title>
        <authorList>
            <person name="Minardi D."/>
            <person name="Oidtmann B."/>
            <person name="Van Der Giezen M."/>
            <person name="Studholme D.J."/>
        </authorList>
    </citation>
    <scope>NUCLEOTIDE SEQUENCE [LARGE SCALE GENOMIC DNA]</scope>
    <source>
        <strain evidence="2 3">NJM0002</strain>
    </source>
</reference>
<comment type="caution">
    <text evidence="2">The sequence shown here is derived from an EMBL/GenBank/DDBJ whole genome shotgun (WGS) entry which is preliminary data.</text>
</comment>
<dbReference type="AlphaFoldDB" id="A0A418B2S6"/>
<organism evidence="2 3">
    <name type="scientific">Aphanomyces invadans</name>
    <dbReference type="NCBI Taxonomy" id="157072"/>
    <lineage>
        <taxon>Eukaryota</taxon>
        <taxon>Sar</taxon>
        <taxon>Stramenopiles</taxon>
        <taxon>Oomycota</taxon>
        <taxon>Saprolegniomycetes</taxon>
        <taxon>Saprolegniales</taxon>
        <taxon>Verrucalvaceae</taxon>
        <taxon>Aphanomyces</taxon>
    </lineage>
</organism>
<keyword evidence="3" id="KW-1185">Reference proteome</keyword>
<feature type="region of interest" description="Disordered" evidence="1">
    <location>
        <begin position="56"/>
        <end position="82"/>
    </location>
</feature>
<evidence type="ECO:0000313" key="2">
    <source>
        <dbReference type="EMBL" id="RHY32299.1"/>
    </source>
</evidence>
<name>A0A418B2S6_9STRA</name>
<evidence type="ECO:0000256" key="1">
    <source>
        <dbReference type="SAM" id="MobiDB-lite"/>
    </source>
</evidence>
<sequence length="109" mass="12568">MPSTSSLGVLRAQIERHVSSVDYPEEEQDVKEQASSITGRSNMYIMRSLEETHAMSEDVEFDTPQPQRVPPLGRNRGRSENSSGVWEDAIWKFHSNLERFKHHKLSRTI</sequence>
<dbReference type="VEuPathDB" id="FungiDB:H310_10954"/>